<dbReference type="EMBL" id="JW873647">
    <property type="protein sequence ID" value="AFP06164.1"/>
    <property type="molecule type" value="mRNA"/>
</dbReference>
<comment type="function">
    <text evidence="7">Possesses RNA 5'-triphosphatase and diphosphatase activities, but displays a poor protein-tyrosine phosphatase activity. In addition, has phosphatase activity with ATP, ADP and O-methylfluorescein phosphate (in vitro). Binds to RNA. May participate in nuclear mRNA metabolism.</text>
</comment>
<dbReference type="AlphaFoldDB" id="V9L465"/>
<dbReference type="InterPro" id="IPR020422">
    <property type="entry name" value="TYR_PHOSPHATASE_DUAL_dom"/>
</dbReference>
<evidence type="ECO:0000256" key="12">
    <source>
        <dbReference type="SAM" id="MobiDB-lite"/>
    </source>
</evidence>
<keyword evidence="4" id="KW-0694">RNA-binding</keyword>
<dbReference type="PANTHER" id="PTHR10367">
    <property type="entry name" value="MRNA-CAPPING ENZYME"/>
    <property type="match status" value="1"/>
</dbReference>
<dbReference type="Gene3D" id="3.90.190.10">
    <property type="entry name" value="Protein tyrosine phosphatase superfamily"/>
    <property type="match status" value="1"/>
</dbReference>
<dbReference type="SMART" id="SM00195">
    <property type="entry name" value="DSPc"/>
    <property type="match status" value="1"/>
</dbReference>
<evidence type="ECO:0000256" key="2">
    <source>
        <dbReference type="ARBA" id="ARBA00008601"/>
    </source>
</evidence>
<keyword evidence="5" id="KW-0904">Protein phosphatase</keyword>
<comment type="subcellular location">
    <subcellularLocation>
        <location evidence="1">Nucleus</location>
    </subcellularLocation>
</comment>
<dbReference type="FunFam" id="3.90.190.10:FF:000064">
    <property type="entry name" value="RNA/RNP complex-1-interacting phosphatase homolog"/>
    <property type="match status" value="1"/>
</dbReference>
<dbReference type="CDD" id="cd17665">
    <property type="entry name" value="DSP_DUSP11"/>
    <property type="match status" value="1"/>
</dbReference>
<feature type="region of interest" description="Disordered" evidence="12">
    <location>
        <begin position="25"/>
        <end position="44"/>
    </location>
</feature>
<evidence type="ECO:0000313" key="15">
    <source>
        <dbReference type="EMBL" id="AFP06164.1"/>
    </source>
</evidence>
<keyword evidence="3" id="KW-0378">Hydrolase</keyword>
<feature type="domain" description="Tyrosine specific protein phosphatases" evidence="14">
    <location>
        <begin position="142"/>
        <end position="211"/>
    </location>
</feature>
<sequence>MFPVAARLWAGAVAVGCARRVPGPRSGDHCPPAARAHGNMPKKGVPDRWKDYAPLGRRLPGTRFIAFKVPLQKWFENKLHPAQVFTPADLVRRIEKQKETLGKIIDLTCTDRYYDPAELPEYLHFEKIFTAGHAVPNPETISHFKQAVSEYLQANTHNDKLIGVHCTHGVNRTGYLICRYLIDVDGMDPHSAIELFNRSRGHRIERKNYIEDLLRGQRRRNKGLDSLPSNPRRPPGRPGPWSGAGNGNGAVFAGDSGQPWGAVSDVMTGCRHSFLLPYHTPCPPGAQSFRDISAHPLGPGSRQYRPSSTYMYNPYGSFRLQPSWRTSPAEGGRGGQRVHTWGSGAQHQVNTHIRWEIGRAH</sequence>
<evidence type="ECO:0000256" key="3">
    <source>
        <dbReference type="ARBA" id="ARBA00022801"/>
    </source>
</evidence>
<comment type="similarity">
    <text evidence="2">Belongs to the protein-tyrosine phosphatase family. Non-receptor class dual specificity subfamily.</text>
</comment>
<feature type="domain" description="Tyrosine-protein phosphatase" evidence="13">
    <location>
        <begin position="75"/>
        <end position="222"/>
    </location>
</feature>
<dbReference type="GO" id="GO:0003723">
    <property type="term" value="F:RNA binding"/>
    <property type="evidence" value="ECO:0007669"/>
    <property type="project" value="UniProtKB-KW"/>
</dbReference>
<dbReference type="PANTHER" id="PTHR10367:SF9">
    <property type="entry name" value="DUAL-SPECIFICITY PHOSPHATASE 11 (RNA_RNP COMPLEX 1-INTERACTING)"/>
    <property type="match status" value="1"/>
</dbReference>
<evidence type="ECO:0000256" key="4">
    <source>
        <dbReference type="ARBA" id="ARBA00022884"/>
    </source>
</evidence>
<dbReference type="InterPro" id="IPR051029">
    <property type="entry name" value="mRNA_Capping_Enz/RNA_Phosphat"/>
</dbReference>
<evidence type="ECO:0000256" key="5">
    <source>
        <dbReference type="ARBA" id="ARBA00022912"/>
    </source>
</evidence>
<dbReference type="GO" id="GO:0005634">
    <property type="term" value="C:nucleus"/>
    <property type="evidence" value="ECO:0007669"/>
    <property type="project" value="UniProtKB-SubCell"/>
</dbReference>
<evidence type="ECO:0000256" key="8">
    <source>
        <dbReference type="ARBA" id="ARBA00065987"/>
    </source>
</evidence>
<evidence type="ECO:0000259" key="13">
    <source>
        <dbReference type="PROSITE" id="PS50054"/>
    </source>
</evidence>
<comment type="subunit">
    <text evidence="8">Monomer. May interact with SFRS7 and SFRS9/SRP30C.</text>
</comment>
<evidence type="ECO:0000256" key="7">
    <source>
        <dbReference type="ARBA" id="ARBA00054725"/>
    </source>
</evidence>
<dbReference type="InterPro" id="IPR000387">
    <property type="entry name" value="Tyr_Pase_dom"/>
</dbReference>
<feature type="non-terminal residue" evidence="15">
    <location>
        <position position="361"/>
    </location>
</feature>
<name>V9L465_CALMI</name>
<feature type="region of interest" description="Disordered" evidence="12">
    <location>
        <begin position="215"/>
        <end position="255"/>
    </location>
</feature>
<keyword evidence="6" id="KW-0539">Nucleus</keyword>
<accession>V9L465</accession>
<dbReference type="InterPro" id="IPR029021">
    <property type="entry name" value="Prot-tyrosine_phosphatase-like"/>
</dbReference>
<dbReference type="SUPFAM" id="SSF52799">
    <property type="entry name" value="(Phosphotyrosine protein) phosphatases II"/>
    <property type="match status" value="1"/>
</dbReference>
<dbReference type="Pfam" id="PF00782">
    <property type="entry name" value="DSPc"/>
    <property type="match status" value="1"/>
</dbReference>
<reference evidence="15" key="1">
    <citation type="journal article" date="2014" name="Nature">
        <title>Elephant shark genome provides unique insights into gnathostome evolution.</title>
        <authorList>
            <consortium name="International Elephant Shark Genome Sequencing Consortium"/>
            <person name="Venkatesh B."/>
            <person name="Lee A.P."/>
            <person name="Ravi V."/>
            <person name="Maurya A.K."/>
            <person name="Lian M.M."/>
            <person name="Swann J.B."/>
            <person name="Ohta Y."/>
            <person name="Flajnik M.F."/>
            <person name="Sutoh Y."/>
            <person name="Kasahara M."/>
            <person name="Hoon S."/>
            <person name="Gangu V."/>
            <person name="Roy S.W."/>
            <person name="Irimia M."/>
            <person name="Korzh V."/>
            <person name="Kondrychyn I."/>
            <person name="Lim Z.W."/>
            <person name="Tay B.H."/>
            <person name="Tohari S."/>
            <person name="Kong K.W."/>
            <person name="Ho S."/>
            <person name="Lorente-Galdos B."/>
            <person name="Quilez J."/>
            <person name="Marques-Bonet T."/>
            <person name="Raney B.J."/>
            <person name="Ingham P.W."/>
            <person name="Tay A."/>
            <person name="Hillier L.W."/>
            <person name="Minx P."/>
            <person name="Boehm T."/>
            <person name="Wilson R.K."/>
            <person name="Brenner S."/>
            <person name="Warren W.C."/>
        </authorList>
    </citation>
    <scope>NUCLEOTIDE SEQUENCE</scope>
    <source>
        <tissue evidence="15">Heart</tissue>
    </source>
</reference>
<organism evidence="15">
    <name type="scientific">Callorhinchus milii</name>
    <name type="common">Ghost shark</name>
    <dbReference type="NCBI Taxonomy" id="7868"/>
    <lineage>
        <taxon>Eukaryota</taxon>
        <taxon>Metazoa</taxon>
        <taxon>Chordata</taxon>
        <taxon>Craniata</taxon>
        <taxon>Vertebrata</taxon>
        <taxon>Chondrichthyes</taxon>
        <taxon>Holocephali</taxon>
        <taxon>Chimaeriformes</taxon>
        <taxon>Callorhinchidae</taxon>
        <taxon>Callorhinchus</taxon>
    </lineage>
</organism>
<evidence type="ECO:0000256" key="9">
    <source>
        <dbReference type="ARBA" id="ARBA00068666"/>
    </source>
</evidence>
<dbReference type="PROSITE" id="PS50054">
    <property type="entry name" value="TYR_PHOSPHATASE_DUAL"/>
    <property type="match status" value="1"/>
</dbReference>
<dbReference type="GO" id="GO:0004651">
    <property type="term" value="F:polynucleotide 5'-phosphatase activity"/>
    <property type="evidence" value="ECO:0007669"/>
    <property type="project" value="TreeGrafter"/>
</dbReference>
<dbReference type="InterPro" id="IPR016130">
    <property type="entry name" value="Tyr_Pase_AS"/>
</dbReference>
<evidence type="ECO:0000256" key="10">
    <source>
        <dbReference type="ARBA" id="ARBA00076572"/>
    </source>
</evidence>
<dbReference type="PROSITE" id="PS00383">
    <property type="entry name" value="TYR_PHOSPHATASE_1"/>
    <property type="match status" value="1"/>
</dbReference>
<evidence type="ECO:0000256" key="6">
    <source>
        <dbReference type="ARBA" id="ARBA00023242"/>
    </source>
</evidence>
<dbReference type="InterPro" id="IPR000340">
    <property type="entry name" value="Dual-sp_phosphatase_cat-dom"/>
</dbReference>
<dbReference type="PROSITE" id="PS50056">
    <property type="entry name" value="TYR_PHOSPHATASE_2"/>
    <property type="match status" value="1"/>
</dbReference>
<evidence type="ECO:0000256" key="11">
    <source>
        <dbReference type="ARBA" id="ARBA00080235"/>
    </source>
</evidence>
<evidence type="ECO:0000259" key="14">
    <source>
        <dbReference type="PROSITE" id="PS50056"/>
    </source>
</evidence>
<protein>
    <recommendedName>
        <fullName evidence="9">RNA/RNP complex-1-interacting phosphatase</fullName>
    </recommendedName>
    <alternativeName>
        <fullName evidence="10">Dual specificity protein phosphatase 11</fullName>
    </alternativeName>
    <alternativeName>
        <fullName evidence="11">Phosphatase that interacts with RNA/RNP complex 1</fullName>
    </alternativeName>
</protein>
<dbReference type="GO" id="GO:0004721">
    <property type="term" value="F:phosphoprotein phosphatase activity"/>
    <property type="evidence" value="ECO:0007669"/>
    <property type="project" value="UniProtKB-KW"/>
</dbReference>
<evidence type="ECO:0000256" key="1">
    <source>
        <dbReference type="ARBA" id="ARBA00004123"/>
    </source>
</evidence>
<proteinExistence type="evidence at transcript level"/>